<dbReference type="OrthoDB" id="9766545at2"/>
<dbReference type="InterPro" id="IPR010998">
    <property type="entry name" value="Integrase_recombinase_N"/>
</dbReference>
<accession>A0A7V7RPD2</accession>
<reference evidence="7 8" key="1">
    <citation type="journal article" date="2014" name="Arch. Microbiol.">
        <title>Bacillus mesophilum sp. nov., strain IITR-54T, a novel 4-chlorobiphenyl dechlorinating bacterium.</title>
        <authorList>
            <person name="Manickam N."/>
            <person name="Singh N.K."/>
            <person name="Bajaj A."/>
            <person name="Kumar R.M."/>
            <person name="Kaur G."/>
            <person name="Kaur N."/>
            <person name="Bala M."/>
            <person name="Kumar A."/>
            <person name="Mayilraj S."/>
        </authorList>
    </citation>
    <scope>NUCLEOTIDE SEQUENCE [LARGE SCALE GENOMIC DNA]</scope>
    <source>
        <strain evidence="7 8">IITR-54</strain>
    </source>
</reference>
<keyword evidence="8" id="KW-1185">Reference proteome</keyword>
<dbReference type="PANTHER" id="PTHR30349:SF41">
    <property type="entry name" value="INTEGRASE_RECOMBINASE PROTEIN MJ0367-RELATED"/>
    <property type="match status" value="1"/>
</dbReference>
<dbReference type="InterPro" id="IPR050090">
    <property type="entry name" value="Tyrosine_recombinase_XerCD"/>
</dbReference>
<dbReference type="InterPro" id="IPR044068">
    <property type="entry name" value="CB"/>
</dbReference>
<name>A0A7V7RPD2_9BACI</name>
<dbReference type="GO" id="GO:0006310">
    <property type="term" value="P:DNA recombination"/>
    <property type="evidence" value="ECO:0007669"/>
    <property type="project" value="UniProtKB-KW"/>
</dbReference>
<dbReference type="PROSITE" id="PS51898">
    <property type="entry name" value="TYR_RECOMBINASE"/>
    <property type="match status" value="1"/>
</dbReference>
<evidence type="ECO:0000313" key="7">
    <source>
        <dbReference type="EMBL" id="KAB2335112.1"/>
    </source>
</evidence>
<evidence type="ECO:0000256" key="2">
    <source>
        <dbReference type="ARBA" id="ARBA00023125"/>
    </source>
</evidence>
<dbReference type="PANTHER" id="PTHR30349">
    <property type="entry name" value="PHAGE INTEGRASE-RELATED"/>
    <property type="match status" value="1"/>
</dbReference>
<dbReference type="Pfam" id="PF13102">
    <property type="entry name" value="Phage_int_SAM_5"/>
    <property type="match status" value="1"/>
</dbReference>
<proteinExistence type="inferred from homology"/>
<evidence type="ECO:0000259" key="5">
    <source>
        <dbReference type="PROSITE" id="PS51898"/>
    </source>
</evidence>
<gene>
    <name evidence="7" type="ORF">F7732_00625</name>
</gene>
<evidence type="ECO:0000313" key="8">
    <source>
        <dbReference type="Proteomes" id="UP000441354"/>
    </source>
</evidence>
<dbReference type="InterPro" id="IPR011010">
    <property type="entry name" value="DNA_brk_join_enz"/>
</dbReference>
<protein>
    <submittedName>
        <fullName evidence="7">Tyrosine-type recombinase/integrase</fullName>
    </submittedName>
</protein>
<dbReference type="CDD" id="cd00397">
    <property type="entry name" value="DNA_BRE_C"/>
    <property type="match status" value="1"/>
</dbReference>
<keyword evidence="2 4" id="KW-0238">DNA-binding</keyword>
<evidence type="ECO:0000259" key="6">
    <source>
        <dbReference type="PROSITE" id="PS51900"/>
    </source>
</evidence>
<evidence type="ECO:0000256" key="4">
    <source>
        <dbReference type="PROSITE-ProRule" id="PRU01248"/>
    </source>
</evidence>
<dbReference type="AlphaFoldDB" id="A0A7V7RPD2"/>
<dbReference type="Proteomes" id="UP000441354">
    <property type="component" value="Unassembled WGS sequence"/>
</dbReference>
<dbReference type="InterPro" id="IPR013762">
    <property type="entry name" value="Integrase-like_cat_sf"/>
</dbReference>
<dbReference type="RefSeq" id="WP_151571796.1">
    <property type="nucleotide sequence ID" value="NZ_WBOT01000001.1"/>
</dbReference>
<evidence type="ECO:0000256" key="3">
    <source>
        <dbReference type="ARBA" id="ARBA00023172"/>
    </source>
</evidence>
<dbReference type="GO" id="GO:0015074">
    <property type="term" value="P:DNA integration"/>
    <property type="evidence" value="ECO:0007669"/>
    <property type="project" value="InterPro"/>
</dbReference>
<dbReference type="InterPro" id="IPR025269">
    <property type="entry name" value="SAM-like_dom"/>
</dbReference>
<dbReference type="SUPFAM" id="SSF56349">
    <property type="entry name" value="DNA breaking-rejoining enzymes"/>
    <property type="match status" value="1"/>
</dbReference>
<dbReference type="InterPro" id="IPR002104">
    <property type="entry name" value="Integrase_catalytic"/>
</dbReference>
<dbReference type="PROSITE" id="PS51900">
    <property type="entry name" value="CB"/>
    <property type="match status" value="1"/>
</dbReference>
<comment type="caution">
    <text evidence="7">The sequence shown here is derived from an EMBL/GenBank/DDBJ whole genome shotgun (WGS) entry which is preliminary data.</text>
</comment>
<comment type="similarity">
    <text evidence="1">Belongs to the 'phage' integrase family.</text>
</comment>
<organism evidence="7 8">
    <name type="scientific">Bacillus mesophilum</name>
    <dbReference type="NCBI Taxonomy" id="1071718"/>
    <lineage>
        <taxon>Bacteria</taxon>
        <taxon>Bacillati</taxon>
        <taxon>Bacillota</taxon>
        <taxon>Bacilli</taxon>
        <taxon>Bacillales</taxon>
        <taxon>Bacillaceae</taxon>
        <taxon>Bacillus</taxon>
    </lineage>
</organism>
<keyword evidence="3" id="KW-0233">DNA recombination</keyword>
<dbReference type="Pfam" id="PF00589">
    <property type="entry name" value="Phage_integrase"/>
    <property type="match status" value="1"/>
</dbReference>
<evidence type="ECO:0000256" key="1">
    <source>
        <dbReference type="ARBA" id="ARBA00008857"/>
    </source>
</evidence>
<feature type="domain" description="Tyr recombinase" evidence="5">
    <location>
        <begin position="157"/>
        <end position="343"/>
    </location>
</feature>
<feature type="domain" description="Core-binding (CB)" evidence="6">
    <location>
        <begin position="44"/>
        <end position="137"/>
    </location>
</feature>
<dbReference type="EMBL" id="WBOT01000001">
    <property type="protein sequence ID" value="KAB2335112.1"/>
    <property type="molecule type" value="Genomic_DNA"/>
</dbReference>
<dbReference type="Gene3D" id="1.10.443.10">
    <property type="entry name" value="Intergrase catalytic core"/>
    <property type="match status" value="1"/>
</dbReference>
<sequence length="362" mass="42249">MPIELKLSMDHKKFCEELGISQEQLLNLLNQNQNRNTQSPKSSPNALVVIEQFLINLEKQEVSKIKAKNSFKYYKSFLSRFKNFLLSTSPDLLLEDLNQEHLYDFLQICKPRKSNGVSLGTQNTYIAILKKLVSFSLEQGLISKDIRYRFEKTSYSLLPRYFSPKQLRTILTKAKKRTHGYLWSAIFITLLGTGLRVHELVNLRIKDFNLQTQLIYTKGKGQKERYVPIYPEIASVVLKYLKTTGMKTWDINNEGYLFSRDFGVNRNKAISIRSIQYNMKQIINEMQLENHFSVHSFRHTFAVNALKANMRLEYLCQILGHSSPDTTAIYTKLVPNDLLEEVTQRFPFHLENLILDYLSEEI</sequence>
<dbReference type="GO" id="GO:0003677">
    <property type="term" value="F:DNA binding"/>
    <property type="evidence" value="ECO:0007669"/>
    <property type="project" value="UniProtKB-UniRule"/>
</dbReference>
<dbReference type="Gene3D" id="1.10.150.130">
    <property type="match status" value="1"/>
</dbReference>